<dbReference type="STRING" id="1328760.A0A165G0G5"/>
<dbReference type="SMART" id="SM00320">
    <property type="entry name" value="WD40"/>
    <property type="match status" value="7"/>
</dbReference>
<dbReference type="PROSITE" id="PS50294">
    <property type="entry name" value="WD_REPEATS_REGION"/>
    <property type="match status" value="4"/>
</dbReference>
<dbReference type="InterPro" id="IPR001680">
    <property type="entry name" value="WD40_rpt"/>
</dbReference>
<feature type="compositionally biased region" description="Gly residues" evidence="11">
    <location>
        <begin position="696"/>
        <end position="708"/>
    </location>
</feature>
<dbReference type="RefSeq" id="XP_018187149.1">
    <property type="nucleotide sequence ID" value="XM_018334361.1"/>
</dbReference>
<feature type="compositionally biased region" description="Pro residues" evidence="11">
    <location>
        <begin position="573"/>
        <end position="582"/>
    </location>
</feature>
<feature type="compositionally biased region" description="Low complexity" evidence="11">
    <location>
        <begin position="762"/>
        <end position="773"/>
    </location>
</feature>
<dbReference type="FunFam" id="2.130.10.10:FF:002008">
    <property type="entry name" value="Polyadenylation factor subunit 2"/>
    <property type="match status" value="1"/>
</dbReference>
<evidence type="ECO:0000256" key="5">
    <source>
        <dbReference type="ARBA" id="ARBA00022829"/>
    </source>
</evidence>
<dbReference type="GO" id="GO:0031124">
    <property type="term" value="P:mRNA 3'-end processing"/>
    <property type="evidence" value="ECO:0007669"/>
    <property type="project" value="UniProtKB-UniRule"/>
</dbReference>
<evidence type="ECO:0000313" key="12">
    <source>
        <dbReference type="EMBL" id="KZF21594.1"/>
    </source>
</evidence>
<keyword evidence="5" id="KW-0159">Chromosome partition</keyword>
<dbReference type="SUPFAM" id="SSF50978">
    <property type="entry name" value="WD40 repeat-like"/>
    <property type="match status" value="1"/>
</dbReference>
<dbReference type="InParanoid" id="A0A165G0G5"/>
<evidence type="ECO:0000313" key="13">
    <source>
        <dbReference type="Proteomes" id="UP000076632"/>
    </source>
</evidence>
<evidence type="ECO:0000256" key="7">
    <source>
        <dbReference type="ARBA" id="ARBA00025498"/>
    </source>
</evidence>
<organism evidence="12 13">
    <name type="scientific">Xylona heveae (strain CBS 132557 / TC161)</name>
    <dbReference type="NCBI Taxonomy" id="1328760"/>
    <lineage>
        <taxon>Eukaryota</taxon>
        <taxon>Fungi</taxon>
        <taxon>Dikarya</taxon>
        <taxon>Ascomycota</taxon>
        <taxon>Pezizomycotina</taxon>
        <taxon>Xylonomycetes</taxon>
        <taxon>Xylonales</taxon>
        <taxon>Xylonaceae</taxon>
        <taxon>Xylona</taxon>
    </lineage>
</organism>
<dbReference type="OrthoDB" id="16717at2759"/>
<comment type="subcellular location">
    <subcellularLocation>
        <location evidence="1 10">Nucleus</location>
    </subcellularLocation>
</comment>
<evidence type="ECO:0000256" key="8">
    <source>
        <dbReference type="ARBA" id="ARBA00026154"/>
    </source>
</evidence>
<dbReference type="InterPro" id="IPR015943">
    <property type="entry name" value="WD40/YVTN_repeat-like_dom_sf"/>
</dbReference>
<evidence type="ECO:0000256" key="1">
    <source>
        <dbReference type="ARBA" id="ARBA00004123"/>
    </source>
</evidence>
<evidence type="ECO:0000256" key="10">
    <source>
        <dbReference type="RuleBase" id="RU369034"/>
    </source>
</evidence>
<dbReference type="GO" id="GO:0007059">
    <property type="term" value="P:chromosome segregation"/>
    <property type="evidence" value="ECO:0007669"/>
    <property type="project" value="UniProtKB-KW"/>
</dbReference>
<name>A0A165G0G5_XYLHT</name>
<gene>
    <name evidence="12" type="ORF">L228DRAFT_261750</name>
</gene>
<dbReference type="CDD" id="cd00200">
    <property type="entry name" value="WD40"/>
    <property type="match status" value="1"/>
</dbReference>
<dbReference type="GeneID" id="28899498"/>
<feature type="repeat" description="WD" evidence="9">
    <location>
        <begin position="371"/>
        <end position="403"/>
    </location>
</feature>
<feature type="repeat" description="WD" evidence="9">
    <location>
        <begin position="258"/>
        <end position="293"/>
    </location>
</feature>
<accession>A0A165G0G5</accession>
<keyword evidence="6 10" id="KW-0539">Nucleus</keyword>
<evidence type="ECO:0000256" key="2">
    <source>
        <dbReference type="ARBA" id="ARBA00022574"/>
    </source>
</evidence>
<evidence type="ECO:0000256" key="6">
    <source>
        <dbReference type="ARBA" id="ARBA00023242"/>
    </source>
</evidence>
<feature type="compositionally biased region" description="Gly residues" evidence="11">
    <location>
        <begin position="543"/>
        <end position="554"/>
    </location>
</feature>
<evidence type="ECO:0000256" key="4">
    <source>
        <dbReference type="ARBA" id="ARBA00022737"/>
    </source>
</evidence>
<feature type="compositionally biased region" description="Acidic residues" evidence="11">
    <location>
        <begin position="441"/>
        <end position="452"/>
    </location>
</feature>
<evidence type="ECO:0000256" key="3">
    <source>
        <dbReference type="ARBA" id="ARBA00022664"/>
    </source>
</evidence>
<feature type="compositionally biased region" description="Pro residues" evidence="11">
    <location>
        <begin position="652"/>
        <end position="668"/>
    </location>
</feature>
<dbReference type="InterPro" id="IPR045245">
    <property type="entry name" value="Pfs2-like"/>
</dbReference>
<feature type="repeat" description="WD" evidence="9">
    <location>
        <begin position="216"/>
        <end position="257"/>
    </location>
</feature>
<dbReference type="AlphaFoldDB" id="A0A165G0G5"/>
<feature type="repeat" description="WD" evidence="9">
    <location>
        <begin position="91"/>
        <end position="123"/>
    </location>
</feature>
<feature type="region of interest" description="Disordered" evidence="11">
    <location>
        <begin position="534"/>
        <end position="800"/>
    </location>
</feature>
<feature type="compositionally biased region" description="Pro residues" evidence="11">
    <location>
        <begin position="604"/>
        <end position="614"/>
    </location>
</feature>
<dbReference type="PROSITE" id="PS50082">
    <property type="entry name" value="WD_REPEATS_2"/>
    <property type="match status" value="6"/>
</dbReference>
<dbReference type="Gene3D" id="2.130.10.10">
    <property type="entry name" value="YVTN repeat-like/Quinoprotein amine dehydrogenase"/>
    <property type="match status" value="3"/>
</dbReference>
<feature type="compositionally biased region" description="Low complexity" evidence="11">
    <location>
        <begin position="583"/>
        <end position="592"/>
    </location>
</feature>
<sequence>MSYDPRGDHVAGHSAPFEGTGFIRVRGRRPVTDYGTSMVQWMRNRRPRYRGAPVCEMERPSASYIMDILPPAANLQNSTDAIPSKHLHSSLNKIKHPINIVRWTPEGRRLLTGSSSGEFTLWNGMGFNFETIMQAHDAAIRAASYSHNDEWLVSADQDGVVKYWQTNFNNVKAIQAHNDPIRDLAFSPTDSKFVTASDDASLKIFDFAGGIEESVLTGHNWDAKTVDWHPTKGLLVSGSKDHQVKLWDPRTGRCLTTLYGHKNTISKTAFEPRRGQLLATCARDQTARVFDLRMMRDVCLLRGHEKDVSTITWHPIHANLLSTGGADGSLFHYLLDEPNQPPGTEPSVPPYDTPDPLNAPAQTIYPAHRVPYAHDFAIWSLDWHPLGHILASGSNDRVTRFWSRARPGETDCFIDRYHIGEAAAEAQGTWDRRGGRRQMREDEEAEMEDEAEGLVDQKMPTRQPMLPGIPGLPVPASALADLPRPPGIGGGAAGGVPSLPTQIPGMGNLAAPPPPILPGLSGLVGGAAGAVPPPPPVPPGAAPAGGTGIPGFGVGVSTTGPAPPGGGPSGNVVPPPPPPPLGSLPGLNIPGLDPSKLAAMIGSLPPPPPPPPHPSSTGPAHAPAPPSSSTSTSTPPVIPPPPPHHLSSTPSSVPPPPPVLPGTAPAPFPGGILPPGLLPPNFQFPPGFPIPNLAGTGAGGSAGPGGPGVSTPPVGYSGDNQPGSSGHNTPVGAFGGGGGGGGIPGLSAPGGGGGGGGGGVGDDMSGLGLSLGPQRRRTPLPSQRDSLKEEQKRGHYRISR</sequence>
<protein>
    <recommendedName>
        <fullName evidence="8 10">Polyadenylation factor subunit 2</fullName>
    </recommendedName>
</protein>
<evidence type="ECO:0000256" key="9">
    <source>
        <dbReference type="PROSITE-ProRule" id="PRU00221"/>
    </source>
</evidence>
<feature type="repeat" description="WD" evidence="9">
    <location>
        <begin position="174"/>
        <end position="206"/>
    </location>
</feature>
<feature type="compositionally biased region" description="Gly residues" evidence="11">
    <location>
        <begin position="733"/>
        <end position="761"/>
    </location>
</feature>
<dbReference type="PANTHER" id="PTHR22836:SF0">
    <property type="entry name" value="PRE-MRNA 3' END PROCESSING PROTEIN WDR33"/>
    <property type="match status" value="1"/>
</dbReference>
<proteinExistence type="predicted"/>
<feature type="compositionally biased region" description="Polar residues" evidence="11">
    <location>
        <begin position="718"/>
        <end position="728"/>
    </location>
</feature>
<dbReference type="GO" id="GO:0005847">
    <property type="term" value="C:mRNA cleavage and polyadenylation specificity factor complex"/>
    <property type="evidence" value="ECO:0007669"/>
    <property type="project" value="TreeGrafter"/>
</dbReference>
<feature type="region of interest" description="Disordered" evidence="11">
    <location>
        <begin position="428"/>
        <end position="452"/>
    </location>
</feature>
<feature type="compositionally biased region" description="Low complexity" evidence="11">
    <location>
        <begin position="615"/>
        <end position="635"/>
    </location>
</feature>
<dbReference type="Pfam" id="PF00400">
    <property type="entry name" value="WD40"/>
    <property type="match status" value="6"/>
</dbReference>
<comment type="function">
    <text evidence="7">Required for 3'-end cleavage and polyadenylation of pre-mRNAs. Also involved in chromosome segregation where it has a role in chromosome attachment to the mitotic spindle.</text>
</comment>
<dbReference type="PANTHER" id="PTHR22836">
    <property type="entry name" value="WD40 REPEAT PROTEIN"/>
    <property type="match status" value="1"/>
</dbReference>
<dbReference type="EMBL" id="KV407460">
    <property type="protein sequence ID" value="KZF21594.1"/>
    <property type="molecule type" value="Genomic_DNA"/>
</dbReference>
<evidence type="ECO:0000256" key="11">
    <source>
        <dbReference type="SAM" id="MobiDB-lite"/>
    </source>
</evidence>
<dbReference type="Proteomes" id="UP000076632">
    <property type="component" value="Unassembled WGS sequence"/>
</dbReference>
<keyword evidence="2 9" id="KW-0853">WD repeat</keyword>
<feature type="repeat" description="WD" evidence="9">
    <location>
        <begin position="133"/>
        <end position="165"/>
    </location>
</feature>
<dbReference type="FunFam" id="2.130.10.10:FF:001039">
    <property type="entry name" value="Polyadenylation factor subunit 2"/>
    <property type="match status" value="1"/>
</dbReference>
<feature type="compositionally biased region" description="Pro residues" evidence="11">
    <location>
        <begin position="676"/>
        <end position="689"/>
    </location>
</feature>
<keyword evidence="4" id="KW-0677">Repeat</keyword>
<dbReference type="InterPro" id="IPR036322">
    <property type="entry name" value="WD40_repeat_dom_sf"/>
</dbReference>
<dbReference type="OMA" id="YGSSMVQ"/>
<keyword evidence="3 10" id="KW-0507">mRNA processing</keyword>
<keyword evidence="13" id="KW-1185">Reference proteome</keyword>
<reference evidence="12 13" key="1">
    <citation type="journal article" date="2016" name="Fungal Biol.">
        <title>The genome of Xylona heveae provides a window into fungal endophytism.</title>
        <authorList>
            <person name="Gazis R."/>
            <person name="Kuo A."/>
            <person name="Riley R."/>
            <person name="LaButti K."/>
            <person name="Lipzen A."/>
            <person name="Lin J."/>
            <person name="Amirebrahimi M."/>
            <person name="Hesse C.N."/>
            <person name="Spatafora J.W."/>
            <person name="Henrissat B."/>
            <person name="Hainaut M."/>
            <person name="Grigoriev I.V."/>
            <person name="Hibbett D.S."/>
        </authorList>
    </citation>
    <scope>NUCLEOTIDE SEQUENCE [LARGE SCALE GENOMIC DNA]</scope>
    <source>
        <strain evidence="12 13">TC161</strain>
    </source>
</reference>